<name>A0A1I0SJG2_9SPHI</name>
<gene>
    <name evidence="2" type="ORF">SAMN04488511_101495</name>
</gene>
<organism evidence="2 3">
    <name type="scientific">Pedobacter suwonensis</name>
    <dbReference type="NCBI Taxonomy" id="332999"/>
    <lineage>
        <taxon>Bacteria</taxon>
        <taxon>Pseudomonadati</taxon>
        <taxon>Bacteroidota</taxon>
        <taxon>Sphingobacteriia</taxon>
        <taxon>Sphingobacteriales</taxon>
        <taxon>Sphingobacteriaceae</taxon>
        <taxon>Pedobacter</taxon>
    </lineage>
</organism>
<reference evidence="3" key="1">
    <citation type="submission" date="2016-10" db="EMBL/GenBank/DDBJ databases">
        <authorList>
            <person name="Varghese N."/>
            <person name="Submissions S."/>
        </authorList>
    </citation>
    <scope>NUCLEOTIDE SEQUENCE [LARGE SCALE GENOMIC DNA]</scope>
    <source>
        <strain evidence="3">DSM 18130</strain>
    </source>
</reference>
<dbReference type="RefSeq" id="WP_090979860.1">
    <property type="nucleotide sequence ID" value="NZ_FOJM01000001.1"/>
</dbReference>
<feature type="signal peptide" evidence="1">
    <location>
        <begin position="1"/>
        <end position="20"/>
    </location>
</feature>
<dbReference type="EMBL" id="FOJM01000001">
    <property type="protein sequence ID" value="SFA39661.1"/>
    <property type="molecule type" value="Genomic_DNA"/>
</dbReference>
<evidence type="ECO:0000313" key="3">
    <source>
        <dbReference type="Proteomes" id="UP000198836"/>
    </source>
</evidence>
<evidence type="ECO:0000256" key="1">
    <source>
        <dbReference type="SAM" id="SignalP"/>
    </source>
</evidence>
<dbReference type="OrthoDB" id="8431028at2"/>
<sequence>MIKTLKLIMALALMSVGVKSQPFLLKSGTGAKPFLMNIYYGTGGKGAYVKYLGQQGVIPLLLKSRKTQGEAPAVQLTYVWDEVLDGKVTGTYQLSEQSNQVSAALYIRNKDQKRFKLEQVKNPEADAEKAGYLLHGTLISFSKGMDDRLTFRYPDKLTKTARLPGFDSPDPQRKGTIADYNFDGYDDVAFSIPDAGMGVYRTFTIYLYNPVSKRFEQLAEPQDPRAKCTGFCDVTLDQKNKRFITACRGGASWWTNVYQYQSRNRLVWLSSRKAAN</sequence>
<keyword evidence="3" id="KW-1185">Reference proteome</keyword>
<dbReference type="InterPro" id="IPR058087">
    <property type="entry name" value="XAC2610_dom"/>
</dbReference>
<proteinExistence type="predicted"/>
<dbReference type="AlphaFoldDB" id="A0A1I0SJG2"/>
<protein>
    <submittedName>
        <fullName evidence="2">Uncharacterized protein</fullName>
    </submittedName>
</protein>
<accession>A0A1I0SJG2</accession>
<feature type="chain" id="PRO_5011623525" evidence="1">
    <location>
        <begin position="21"/>
        <end position="276"/>
    </location>
</feature>
<keyword evidence="1" id="KW-0732">Signal</keyword>
<dbReference type="Proteomes" id="UP000198836">
    <property type="component" value="Unassembled WGS sequence"/>
</dbReference>
<dbReference type="NCBIfam" id="NF047539">
    <property type="entry name" value="XAC2610_fam"/>
    <property type="match status" value="1"/>
</dbReference>
<evidence type="ECO:0000313" key="2">
    <source>
        <dbReference type="EMBL" id="SFA39661.1"/>
    </source>
</evidence>